<dbReference type="GO" id="GO:0008270">
    <property type="term" value="F:zinc ion binding"/>
    <property type="evidence" value="ECO:0007669"/>
    <property type="project" value="UniProtKB-KW"/>
</dbReference>
<dbReference type="InterPro" id="IPR051834">
    <property type="entry name" value="RING_finger_E3_ligase"/>
</dbReference>
<feature type="region of interest" description="Disordered" evidence="5">
    <location>
        <begin position="116"/>
        <end position="143"/>
    </location>
</feature>
<dbReference type="Proteomes" id="UP000593560">
    <property type="component" value="Unassembled WGS sequence"/>
</dbReference>
<accession>A0A7J9H3H7</accession>
<dbReference type="EMBL" id="JABFAD010000008">
    <property type="protein sequence ID" value="MBA0804379.1"/>
    <property type="molecule type" value="Genomic_DNA"/>
</dbReference>
<keyword evidence="2 4" id="KW-0863">Zinc-finger</keyword>
<evidence type="ECO:0000256" key="2">
    <source>
        <dbReference type="ARBA" id="ARBA00022771"/>
    </source>
</evidence>
<evidence type="ECO:0000259" key="6">
    <source>
        <dbReference type="PROSITE" id="PS50089"/>
    </source>
</evidence>
<keyword evidence="1" id="KW-0479">Metal-binding</keyword>
<dbReference type="GO" id="GO:0061630">
    <property type="term" value="F:ubiquitin protein ligase activity"/>
    <property type="evidence" value="ECO:0007669"/>
    <property type="project" value="TreeGrafter"/>
</dbReference>
<protein>
    <recommendedName>
        <fullName evidence="6">RING-type domain-containing protein</fullName>
    </recommendedName>
</protein>
<dbReference type="Pfam" id="PF13639">
    <property type="entry name" value="zf-RING_2"/>
    <property type="match status" value="1"/>
</dbReference>
<dbReference type="GO" id="GO:0005634">
    <property type="term" value="C:nucleus"/>
    <property type="evidence" value="ECO:0007669"/>
    <property type="project" value="TreeGrafter"/>
</dbReference>
<evidence type="ECO:0000256" key="5">
    <source>
        <dbReference type="SAM" id="MobiDB-lite"/>
    </source>
</evidence>
<keyword evidence="3" id="KW-0862">Zinc</keyword>
<evidence type="ECO:0000256" key="3">
    <source>
        <dbReference type="ARBA" id="ARBA00022833"/>
    </source>
</evidence>
<dbReference type="InterPro" id="IPR013083">
    <property type="entry name" value="Znf_RING/FYVE/PHD"/>
</dbReference>
<dbReference type="InterPro" id="IPR001841">
    <property type="entry name" value="Znf_RING"/>
</dbReference>
<dbReference type="GO" id="GO:0006511">
    <property type="term" value="P:ubiquitin-dependent protein catabolic process"/>
    <property type="evidence" value="ECO:0007669"/>
    <property type="project" value="TreeGrafter"/>
</dbReference>
<organism evidence="7 8">
    <name type="scientific">Gossypium harknessii</name>
    <dbReference type="NCBI Taxonomy" id="34285"/>
    <lineage>
        <taxon>Eukaryota</taxon>
        <taxon>Viridiplantae</taxon>
        <taxon>Streptophyta</taxon>
        <taxon>Embryophyta</taxon>
        <taxon>Tracheophyta</taxon>
        <taxon>Spermatophyta</taxon>
        <taxon>Magnoliopsida</taxon>
        <taxon>eudicotyledons</taxon>
        <taxon>Gunneridae</taxon>
        <taxon>Pentapetalae</taxon>
        <taxon>rosids</taxon>
        <taxon>malvids</taxon>
        <taxon>Malvales</taxon>
        <taxon>Malvaceae</taxon>
        <taxon>Malvoideae</taxon>
        <taxon>Gossypium</taxon>
    </lineage>
</organism>
<proteinExistence type="predicted"/>
<comment type="caution">
    <text evidence="7">The sequence shown here is derived from an EMBL/GenBank/DDBJ whole genome shotgun (WGS) entry which is preliminary data.</text>
</comment>
<dbReference type="SUPFAM" id="SSF57850">
    <property type="entry name" value="RING/U-box"/>
    <property type="match status" value="1"/>
</dbReference>
<dbReference type="PROSITE" id="PS50089">
    <property type="entry name" value="ZF_RING_2"/>
    <property type="match status" value="1"/>
</dbReference>
<evidence type="ECO:0000256" key="4">
    <source>
        <dbReference type="PROSITE-ProRule" id="PRU00175"/>
    </source>
</evidence>
<dbReference type="SMART" id="SM00184">
    <property type="entry name" value="RING"/>
    <property type="match status" value="1"/>
</dbReference>
<evidence type="ECO:0000313" key="7">
    <source>
        <dbReference type="EMBL" id="MBA0804379.1"/>
    </source>
</evidence>
<feature type="domain" description="RING-type" evidence="6">
    <location>
        <begin position="168"/>
        <end position="209"/>
    </location>
</feature>
<dbReference type="Gene3D" id="3.30.40.10">
    <property type="entry name" value="Zinc/RING finger domain, C3HC4 (zinc finger)"/>
    <property type="match status" value="1"/>
</dbReference>
<name>A0A7J9H3H7_9ROSI</name>
<gene>
    <name evidence="7" type="ORF">Gohar_003966</name>
</gene>
<dbReference type="PANTHER" id="PTHR45931:SF3">
    <property type="entry name" value="RING ZINC FINGER-CONTAINING PROTEIN"/>
    <property type="match status" value="1"/>
</dbReference>
<dbReference type="OrthoDB" id="8062037at2759"/>
<evidence type="ECO:0000256" key="1">
    <source>
        <dbReference type="ARBA" id="ARBA00022723"/>
    </source>
</evidence>
<reference evidence="7 8" key="1">
    <citation type="journal article" date="2019" name="Genome Biol. Evol.">
        <title>Insights into the evolution of the New World diploid cottons (Gossypium, subgenus Houzingenia) based on genome sequencing.</title>
        <authorList>
            <person name="Grover C.E."/>
            <person name="Arick M.A. 2nd"/>
            <person name="Thrash A."/>
            <person name="Conover J.L."/>
            <person name="Sanders W.S."/>
            <person name="Peterson D.G."/>
            <person name="Frelichowski J.E."/>
            <person name="Scheffler J.A."/>
            <person name="Scheffler B.E."/>
            <person name="Wendel J.F."/>
        </authorList>
    </citation>
    <scope>NUCLEOTIDE SEQUENCE [LARGE SCALE GENOMIC DNA]</scope>
    <source>
        <strain evidence="7">0</strain>
        <tissue evidence="7">Leaf</tissue>
    </source>
</reference>
<dbReference type="PANTHER" id="PTHR45931">
    <property type="entry name" value="SI:CH211-59O9.10"/>
    <property type="match status" value="1"/>
</dbReference>
<evidence type="ECO:0000313" key="8">
    <source>
        <dbReference type="Proteomes" id="UP000593560"/>
    </source>
</evidence>
<dbReference type="AlphaFoldDB" id="A0A7J9H3H7"/>
<sequence length="213" mass="23494">MQFDQGSSRFASINGVNAESVSSSNRQSLHSNERLPGAVLLARARLLERLRGVSVSANSSAVISWPTVVGGAVHFALQILRDGRGPPNPYDVREYLLCEDFREVDAGDWGSEISTGLSGGSSSFTHQTSQTEENNKKPPGLTQEAVDSLPLEVFRGEEVGGERESRDCSICLERFRDEDVLTRLVCGHRFHLTCLHPWVRSCGDCPYCRRTIL</sequence>
<keyword evidence="8" id="KW-1185">Reference proteome</keyword>